<evidence type="ECO:0000313" key="2">
    <source>
        <dbReference type="EMBL" id="MBB6694636.1"/>
    </source>
</evidence>
<gene>
    <name evidence="2" type="ORF">H7B90_24875</name>
</gene>
<keyword evidence="1" id="KW-0472">Membrane</keyword>
<proteinExistence type="predicted"/>
<feature type="transmembrane region" description="Helical" evidence="1">
    <location>
        <begin position="7"/>
        <end position="28"/>
    </location>
</feature>
<keyword evidence="1" id="KW-0812">Transmembrane</keyword>
<dbReference type="Proteomes" id="UP000553776">
    <property type="component" value="Unassembled WGS sequence"/>
</dbReference>
<feature type="transmembrane region" description="Helical" evidence="1">
    <location>
        <begin position="104"/>
        <end position="125"/>
    </location>
</feature>
<dbReference type="InterPro" id="IPR020348">
    <property type="entry name" value="Uncharacterised_YvaD"/>
</dbReference>
<keyword evidence="1" id="KW-1133">Transmembrane helix</keyword>
<reference evidence="2 3" key="1">
    <citation type="submission" date="2020-08" db="EMBL/GenBank/DDBJ databases">
        <title>Cohnella phylogeny.</title>
        <authorList>
            <person name="Dunlap C."/>
        </authorList>
    </citation>
    <scope>NUCLEOTIDE SEQUENCE [LARGE SCALE GENOMIC DNA]</scope>
    <source>
        <strain evidence="2 3">DSM 25239</strain>
    </source>
</reference>
<keyword evidence="3" id="KW-1185">Reference proteome</keyword>
<feature type="transmembrane region" description="Helical" evidence="1">
    <location>
        <begin position="74"/>
        <end position="98"/>
    </location>
</feature>
<sequence length="141" mass="16171">MSRSLKGFMWATDIGFIVYWLVTASHLLPAEYLYQDYENELLVAWNWSFVPLDLAISATGLWSLSLYRRRNPAWPALAALSLALTFCSGLQAIAFWAIRGDFDPLWWGPNLFLLIYPLFFLPGLIRVQREGIRTSERGPAQ</sequence>
<dbReference type="AlphaFoldDB" id="A0A841U273"/>
<name>A0A841U273_9BACL</name>
<dbReference type="RefSeq" id="WP_185138602.1">
    <property type="nucleotide sequence ID" value="NZ_BORM01000023.1"/>
</dbReference>
<accession>A0A841U273</accession>
<protein>
    <submittedName>
        <fullName evidence="2">YvaD family protein</fullName>
    </submittedName>
</protein>
<comment type="caution">
    <text evidence="2">The sequence shown here is derived from an EMBL/GenBank/DDBJ whole genome shotgun (WGS) entry which is preliminary data.</text>
</comment>
<dbReference type="EMBL" id="JACJVR010000098">
    <property type="protein sequence ID" value="MBB6694636.1"/>
    <property type="molecule type" value="Genomic_DNA"/>
</dbReference>
<feature type="transmembrane region" description="Helical" evidence="1">
    <location>
        <begin position="48"/>
        <end position="67"/>
    </location>
</feature>
<evidence type="ECO:0000313" key="3">
    <source>
        <dbReference type="Proteomes" id="UP000553776"/>
    </source>
</evidence>
<evidence type="ECO:0000256" key="1">
    <source>
        <dbReference type="SAM" id="Phobius"/>
    </source>
</evidence>
<organism evidence="2 3">
    <name type="scientific">Cohnella xylanilytica</name>
    <dbReference type="NCBI Taxonomy" id="557555"/>
    <lineage>
        <taxon>Bacteria</taxon>
        <taxon>Bacillati</taxon>
        <taxon>Bacillota</taxon>
        <taxon>Bacilli</taxon>
        <taxon>Bacillales</taxon>
        <taxon>Paenibacillaceae</taxon>
        <taxon>Cohnella</taxon>
    </lineage>
</organism>
<dbReference type="Pfam" id="PF17314">
    <property type="entry name" value="DUF5360"/>
    <property type="match status" value="1"/>
</dbReference>